<keyword evidence="1" id="KW-0645">Protease</keyword>
<gene>
    <name evidence="6" type="ORF">O1G22_31020</name>
</gene>
<dbReference type="PROSITE" id="PS00138">
    <property type="entry name" value="SUBTILASE_SER"/>
    <property type="match status" value="1"/>
</dbReference>
<dbReference type="InterPro" id="IPR036852">
    <property type="entry name" value="Peptidase_S8/S53_dom_sf"/>
</dbReference>
<accession>A0ABY7PBE0</accession>
<feature type="domain" description="Peptidase S53" evidence="5">
    <location>
        <begin position="80"/>
        <end position="404"/>
    </location>
</feature>
<evidence type="ECO:0000256" key="4">
    <source>
        <dbReference type="SAM" id="SignalP"/>
    </source>
</evidence>
<evidence type="ECO:0000313" key="7">
    <source>
        <dbReference type="Proteomes" id="UP001212326"/>
    </source>
</evidence>
<keyword evidence="2" id="KW-0378">Hydrolase</keyword>
<feature type="signal peptide" evidence="4">
    <location>
        <begin position="1"/>
        <end position="21"/>
    </location>
</feature>
<feature type="chain" id="PRO_5045779850" evidence="4">
    <location>
        <begin position="22"/>
        <end position="404"/>
    </location>
</feature>
<sequence>MRRTASLAAVATLATAALALAAPVGQAAQATHSPGLSVARACAAPTQKDVMACNALQVTAGTPASAHAESALTAAAAPSGFGPASLQSAYNLPSATGGSGQTVAIVDAYDDPNAESDLATYRSQYGLSACTTANGCFKKVDQSGGTKYPRGNSGWAEEISLDLDMVSAACPNCKILLVEASSASMTNLGAGVNTAVSLGAKFVSNSYGGSESSNDATYDSTYFNHPGVAITVSSGDNGYGVEYPAASKYVTAVGGTSLKTASNTRGWTDTVWSGAGSGCSADDAKPSWQKDSGCANRTVADVSAVADPNTGVAVYDTYGQGSGWMVFGGTSASSPLIAATYALAGAPSSGSYPSSFPYAHTSALNDVTSGSNGSCSGSYLCTGTTGYDGPSGLGTPNGTAAFTG</sequence>
<evidence type="ECO:0000256" key="3">
    <source>
        <dbReference type="ARBA" id="ARBA00022825"/>
    </source>
</evidence>
<proteinExistence type="predicted"/>
<evidence type="ECO:0000256" key="1">
    <source>
        <dbReference type="ARBA" id="ARBA00022670"/>
    </source>
</evidence>
<dbReference type="InterPro" id="IPR050819">
    <property type="entry name" value="Tripeptidyl-peptidase_I"/>
</dbReference>
<reference evidence="6 7" key="1">
    <citation type="submission" date="2022-12" db="EMBL/GenBank/DDBJ databases">
        <authorList>
            <person name="Mo P."/>
        </authorList>
    </citation>
    <scope>NUCLEOTIDE SEQUENCE [LARGE SCALE GENOMIC DNA]</scope>
    <source>
        <strain evidence="6 7">HUAS 2-6</strain>
    </source>
</reference>
<name>A0ABY7PBE0_9ACTN</name>
<keyword evidence="7" id="KW-1185">Reference proteome</keyword>
<dbReference type="RefSeq" id="WP_270084335.1">
    <property type="nucleotide sequence ID" value="NZ_CP115300.1"/>
</dbReference>
<protein>
    <submittedName>
        <fullName evidence="6">S53 family peptidase</fullName>
    </submittedName>
</protein>
<dbReference type="Proteomes" id="UP001212326">
    <property type="component" value="Chromosome"/>
</dbReference>
<evidence type="ECO:0000256" key="2">
    <source>
        <dbReference type="ARBA" id="ARBA00022801"/>
    </source>
</evidence>
<keyword evidence="4" id="KW-0732">Signal</keyword>
<dbReference type="CDD" id="cd04056">
    <property type="entry name" value="Peptidases_S53"/>
    <property type="match status" value="1"/>
</dbReference>
<evidence type="ECO:0000259" key="5">
    <source>
        <dbReference type="PROSITE" id="PS51695"/>
    </source>
</evidence>
<keyword evidence="3" id="KW-0720">Serine protease</keyword>
<dbReference type="InterPro" id="IPR023828">
    <property type="entry name" value="Peptidase_S8_Ser-AS"/>
</dbReference>
<dbReference type="PROSITE" id="PS51695">
    <property type="entry name" value="SEDOLISIN"/>
    <property type="match status" value="1"/>
</dbReference>
<dbReference type="SUPFAM" id="SSF52743">
    <property type="entry name" value="Subtilisin-like"/>
    <property type="match status" value="1"/>
</dbReference>
<dbReference type="EMBL" id="CP115300">
    <property type="protein sequence ID" value="WBO66927.1"/>
    <property type="molecule type" value="Genomic_DNA"/>
</dbReference>
<dbReference type="PANTHER" id="PTHR14218">
    <property type="entry name" value="PROTEASE S8 TRIPEPTIDYL PEPTIDASE I CLN2"/>
    <property type="match status" value="1"/>
</dbReference>
<dbReference type="InterPro" id="IPR030400">
    <property type="entry name" value="Sedolisin_dom"/>
</dbReference>
<organism evidence="6 7">
    <name type="scientific">Streptomyces camelliae</name>
    <dbReference type="NCBI Taxonomy" id="3004093"/>
    <lineage>
        <taxon>Bacteria</taxon>
        <taxon>Bacillati</taxon>
        <taxon>Actinomycetota</taxon>
        <taxon>Actinomycetes</taxon>
        <taxon>Kitasatosporales</taxon>
        <taxon>Streptomycetaceae</taxon>
        <taxon>Streptomyces</taxon>
    </lineage>
</organism>
<evidence type="ECO:0000313" key="6">
    <source>
        <dbReference type="EMBL" id="WBO66927.1"/>
    </source>
</evidence>
<dbReference type="PANTHER" id="PTHR14218:SF15">
    <property type="entry name" value="TRIPEPTIDYL-PEPTIDASE 1"/>
    <property type="match status" value="1"/>
</dbReference>
<dbReference type="Gene3D" id="3.40.50.200">
    <property type="entry name" value="Peptidase S8/S53 domain"/>
    <property type="match status" value="1"/>
</dbReference>